<dbReference type="Gene3D" id="2.30.42.10">
    <property type="match status" value="1"/>
</dbReference>
<organism evidence="2 3">
    <name type="scientific">Bacteroides difficilis</name>
    <dbReference type="NCBI Taxonomy" id="2763021"/>
    <lineage>
        <taxon>Bacteria</taxon>
        <taxon>Pseudomonadati</taxon>
        <taxon>Bacteroidota</taxon>
        <taxon>Bacteroidia</taxon>
        <taxon>Bacteroidales</taxon>
        <taxon>Bacteroidaceae</taxon>
        <taxon>Bacteroides</taxon>
    </lineage>
</organism>
<dbReference type="InterPro" id="IPR036034">
    <property type="entry name" value="PDZ_sf"/>
</dbReference>
<gene>
    <name evidence="2" type="ORF">H8S67_06665</name>
</gene>
<keyword evidence="3" id="KW-1185">Reference proteome</keyword>
<evidence type="ECO:0000313" key="2">
    <source>
        <dbReference type="EMBL" id="MBC5604353.1"/>
    </source>
</evidence>
<comment type="caution">
    <text evidence="2">The sequence shown here is derived from an EMBL/GenBank/DDBJ whole genome shotgun (WGS) entry which is preliminary data.</text>
</comment>
<proteinExistence type="predicted"/>
<sequence>MRKNKTGRMTWQTLTIALILLLTKGVSTMAQISNKVCDTIPYEFVHNKIIIPVTVNGMQVKYIVDTGGITGTMWETAVKMKATAAGYTRVSDVNTQSSGYQEAYITNFSIGKGYKVPKLKTMVLPANPFFTGLGVVGILGGDAFAQSVITFDSRSQIMVINYPYRPERLKVTDGVPLLDQDKQRCNVNIQMGDATQEVLFDTGADGFLLYSTHDYQQSGAAAHAKTVTHGFGIVSAGINGLGKPVDLYKVVVPSLRFLGKEFTNVGCTTTVMNGTIIGVDMLKYGKVIVDYMRKRFYFLPFDKGPTDMGGAPSLWNVSVLPLNKRFEITTVWDSMKDQVKIGDVVTHINGISLKDCEMSQMAVEAIMNAIPGDTSYILVNRDGKEVKIEIKKEKQPIKK</sequence>
<evidence type="ECO:0000313" key="3">
    <source>
        <dbReference type="Proteomes" id="UP000600600"/>
    </source>
</evidence>
<dbReference type="Gene3D" id="2.40.70.10">
    <property type="entry name" value="Acid Proteases"/>
    <property type="match status" value="2"/>
</dbReference>
<dbReference type="SUPFAM" id="SSF50156">
    <property type="entry name" value="PDZ domain-like"/>
    <property type="match status" value="1"/>
</dbReference>
<accession>A0ABR7C9I7</accession>
<dbReference type="Pfam" id="PF13180">
    <property type="entry name" value="PDZ_2"/>
    <property type="match status" value="1"/>
</dbReference>
<reference evidence="2 3" key="1">
    <citation type="submission" date="2020-08" db="EMBL/GenBank/DDBJ databases">
        <title>Genome public.</title>
        <authorList>
            <person name="Liu C."/>
            <person name="Sun Q."/>
        </authorList>
    </citation>
    <scope>NUCLEOTIDE SEQUENCE [LARGE SCALE GENOMIC DNA]</scope>
    <source>
        <strain evidence="2 3">M27</strain>
    </source>
</reference>
<dbReference type="InterPro" id="IPR021109">
    <property type="entry name" value="Peptidase_aspartic_dom_sf"/>
</dbReference>
<evidence type="ECO:0000259" key="1">
    <source>
        <dbReference type="Pfam" id="PF13180"/>
    </source>
</evidence>
<dbReference type="InterPro" id="IPR001478">
    <property type="entry name" value="PDZ"/>
</dbReference>
<name>A0ABR7C9I7_9BACE</name>
<dbReference type="Proteomes" id="UP000600600">
    <property type="component" value="Unassembled WGS sequence"/>
</dbReference>
<feature type="domain" description="PDZ" evidence="1">
    <location>
        <begin position="336"/>
        <end position="391"/>
    </location>
</feature>
<dbReference type="RefSeq" id="WP_186966857.1">
    <property type="nucleotide sequence ID" value="NZ_CP182814.1"/>
</dbReference>
<dbReference type="EMBL" id="JACOOE010000002">
    <property type="protein sequence ID" value="MBC5604353.1"/>
    <property type="molecule type" value="Genomic_DNA"/>
</dbReference>
<protein>
    <recommendedName>
        <fullName evidence="1">PDZ domain-containing protein</fullName>
    </recommendedName>
</protein>